<evidence type="ECO:0000313" key="3">
    <source>
        <dbReference type="Proteomes" id="UP001159363"/>
    </source>
</evidence>
<keyword evidence="3" id="KW-1185">Reference proteome</keyword>
<proteinExistence type="predicted"/>
<protein>
    <submittedName>
        <fullName evidence="2">Uncharacterized protein</fullName>
    </submittedName>
</protein>
<feature type="region of interest" description="Disordered" evidence="1">
    <location>
        <begin position="138"/>
        <end position="158"/>
    </location>
</feature>
<evidence type="ECO:0000313" key="2">
    <source>
        <dbReference type="EMBL" id="KAJ8880718.1"/>
    </source>
</evidence>
<sequence>MRRLDGPLLHARQIRIGERVEESSTDTADHEVTICLPQARCLPVARGLVVLVLQMDFTCNVDVFLLACKVVARIVASARPRVHLADLMTEQQLLRLLRLAVWSDGSQRAWWGGPWAPHAICCLLQDVLEGVRLLPTAPVTPSQEPEEEPSTSTASVPG</sequence>
<evidence type="ECO:0000256" key="1">
    <source>
        <dbReference type="SAM" id="MobiDB-lite"/>
    </source>
</evidence>
<comment type="caution">
    <text evidence="2">The sequence shown here is derived from an EMBL/GenBank/DDBJ whole genome shotgun (WGS) entry which is preliminary data.</text>
</comment>
<organism evidence="2 3">
    <name type="scientific">Dryococelus australis</name>
    <dbReference type="NCBI Taxonomy" id="614101"/>
    <lineage>
        <taxon>Eukaryota</taxon>
        <taxon>Metazoa</taxon>
        <taxon>Ecdysozoa</taxon>
        <taxon>Arthropoda</taxon>
        <taxon>Hexapoda</taxon>
        <taxon>Insecta</taxon>
        <taxon>Pterygota</taxon>
        <taxon>Neoptera</taxon>
        <taxon>Polyneoptera</taxon>
        <taxon>Phasmatodea</taxon>
        <taxon>Verophasmatodea</taxon>
        <taxon>Anareolatae</taxon>
        <taxon>Phasmatidae</taxon>
        <taxon>Eurycanthinae</taxon>
        <taxon>Dryococelus</taxon>
    </lineage>
</organism>
<name>A0ABQ9H9G3_9NEOP</name>
<gene>
    <name evidence="2" type="ORF">PR048_017188</name>
</gene>
<dbReference type="Proteomes" id="UP001159363">
    <property type="component" value="Chromosome 5"/>
</dbReference>
<dbReference type="EMBL" id="JARBHB010000006">
    <property type="protein sequence ID" value="KAJ8880718.1"/>
    <property type="molecule type" value="Genomic_DNA"/>
</dbReference>
<accession>A0ABQ9H9G3</accession>
<reference evidence="2 3" key="1">
    <citation type="submission" date="2023-02" db="EMBL/GenBank/DDBJ databases">
        <title>LHISI_Scaffold_Assembly.</title>
        <authorList>
            <person name="Stuart O.P."/>
            <person name="Cleave R."/>
            <person name="Magrath M.J.L."/>
            <person name="Mikheyev A.S."/>
        </authorList>
    </citation>
    <scope>NUCLEOTIDE SEQUENCE [LARGE SCALE GENOMIC DNA]</scope>
    <source>
        <strain evidence="2">Daus_M_001</strain>
        <tissue evidence="2">Leg muscle</tissue>
    </source>
</reference>